<evidence type="ECO:0000259" key="6">
    <source>
        <dbReference type="Pfam" id="PF04542"/>
    </source>
</evidence>
<name>A0ABX9EEW6_9PSEU</name>
<comment type="similarity">
    <text evidence="1">Belongs to the sigma-70 factor family. ECF subfamily.</text>
</comment>
<accession>A0ABX9EEW6</accession>
<dbReference type="Proteomes" id="UP000248714">
    <property type="component" value="Unassembled WGS sequence"/>
</dbReference>
<gene>
    <name evidence="8" type="ORF">C8D87_10125</name>
</gene>
<dbReference type="Gene3D" id="1.10.10.10">
    <property type="entry name" value="Winged helix-like DNA-binding domain superfamily/Winged helix DNA-binding domain"/>
    <property type="match status" value="1"/>
</dbReference>
<protein>
    <submittedName>
        <fullName evidence="8">RNA polymerase sigma-70 factor (Sigma-E family)</fullName>
    </submittedName>
</protein>
<reference evidence="8 9" key="1">
    <citation type="submission" date="2018-06" db="EMBL/GenBank/DDBJ databases">
        <title>Genomic Encyclopedia of Type Strains, Phase IV (KMG-IV): sequencing the most valuable type-strain genomes for metagenomic binning, comparative biology and taxonomic classification.</title>
        <authorList>
            <person name="Goeker M."/>
        </authorList>
    </citation>
    <scope>NUCLEOTIDE SEQUENCE [LARGE SCALE GENOMIC DNA]</scope>
    <source>
        <strain evidence="8 9">DSM 45479</strain>
    </source>
</reference>
<feature type="domain" description="RNA polymerase sigma-70 region 2" evidence="6">
    <location>
        <begin position="6"/>
        <end position="65"/>
    </location>
</feature>
<comment type="caution">
    <text evidence="8">The sequence shown here is derived from an EMBL/GenBank/DDBJ whole genome shotgun (WGS) entry which is preliminary data.</text>
</comment>
<evidence type="ECO:0000256" key="4">
    <source>
        <dbReference type="ARBA" id="ARBA00023125"/>
    </source>
</evidence>
<dbReference type="InterPro" id="IPR007627">
    <property type="entry name" value="RNA_pol_sigma70_r2"/>
</dbReference>
<organism evidence="8 9">
    <name type="scientific">Lentzea atacamensis</name>
    <dbReference type="NCBI Taxonomy" id="531938"/>
    <lineage>
        <taxon>Bacteria</taxon>
        <taxon>Bacillati</taxon>
        <taxon>Actinomycetota</taxon>
        <taxon>Actinomycetes</taxon>
        <taxon>Pseudonocardiales</taxon>
        <taxon>Pseudonocardiaceae</taxon>
        <taxon>Lentzea</taxon>
    </lineage>
</organism>
<dbReference type="PANTHER" id="PTHR43133">
    <property type="entry name" value="RNA POLYMERASE ECF-TYPE SIGMA FACTO"/>
    <property type="match status" value="1"/>
</dbReference>
<sequence>MAVASPRLLRMAFLLTRDMGHAEDLLQTALARAWRAWNRVEGDPEPYVRRIIVTVHATWWRRRWRGEEPTGELPDRPGESPQDAVGEREWLWHALGRLPRKQRTVLVLRFYEDLTEAQVAGLLGCSVGTVKSQASKALAKLRLDDTITTFEGVRR</sequence>
<keyword evidence="4" id="KW-0238">DNA-binding</keyword>
<dbReference type="InterPro" id="IPR013325">
    <property type="entry name" value="RNA_pol_sigma_r2"/>
</dbReference>
<keyword evidence="2" id="KW-0805">Transcription regulation</keyword>
<evidence type="ECO:0000313" key="8">
    <source>
        <dbReference type="EMBL" id="RAS69726.1"/>
    </source>
</evidence>
<evidence type="ECO:0000256" key="3">
    <source>
        <dbReference type="ARBA" id="ARBA00023082"/>
    </source>
</evidence>
<dbReference type="Gene3D" id="1.10.1740.10">
    <property type="match status" value="1"/>
</dbReference>
<dbReference type="SUPFAM" id="SSF88659">
    <property type="entry name" value="Sigma3 and sigma4 domains of RNA polymerase sigma factors"/>
    <property type="match status" value="1"/>
</dbReference>
<dbReference type="InterPro" id="IPR036388">
    <property type="entry name" value="WH-like_DNA-bd_sf"/>
</dbReference>
<dbReference type="CDD" id="cd06171">
    <property type="entry name" value="Sigma70_r4"/>
    <property type="match status" value="1"/>
</dbReference>
<dbReference type="InterPro" id="IPR014325">
    <property type="entry name" value="RNA_pol_sigma-E_actinobac"/>
</dbReference>
<evidence type="ECO:0000313" key="9">
    <source>
        <dbReference type="Proteomes" id="UP000248714"/>
    </source>
</evidence>
<evidence type="ECO:0000256" key="2">
    <source>
        <dbReference type="ARBA" id="ARBA00023015"/>
    </source>
</evidence>
<dbReference type="NCBIfam" id="TIGR02937">
    <property type="entry name" value="sigma70-ECF"/>
    <property type="match status" value="1"/>
</dbReference>
<dbReference type="NCBIfam" id="TIGR02983">
    <property type="entry name" value="SigE-fam_strep"/>
    <property type="match status" value="1"/>
</dbReference>
<evidence type="ECO:0000256" key="5">
    <source>
        <dbReference type="ARBA" id="ARBA00023163"/>
    </source>
</evidence>
<evidence type="ECO:0000259" key="7">
    <source>
        <dbReference type="Pfam" id="PF08281"/>
    </source>
</evidence>
<dbReference type="InterPro" id="IPR039425">
    <property type="entry name" value="RNA_pol_sigma-70-like"/>
</dbReference>
<keyword evidence="5" id="KW-0804">Transcription</keyword>
<dbReference type="EMBL" id="QLTT01000001">
    <property type="protein sequence ID" value="RAS69726.1"/>
    <property type="molecule type" value="Genomic_DNA"/>
</dbReference>
<dbReference type="InterPro" id="IPR013249">
    <property type="entry name" value="RNA_pol_sigma70_r4_t2"/>
</dbReference>
<dbReference type="InterPro" id="IPR013324">
    <property type="entry name" value="RNA_pol_sigma_r3/r4-like"/>
</dbReference>
<dbReference type="SUPFAM" id="SSF88946">
    <property type="entry name" value="Sigma2 domain of RNA polymerase sigma factors"/>
    <property type="match status" value="1"/>
</dbReference>
<keyword evidence="9" id="KW-1185">Reference proteome</keyword>
<feature type="domain" description="RNA polymerase sigma factor 70 region 4 type 2" evidence="7">
    <location>
        <begin position="88"/>
        <end position="141"/>
    </location>
</feature>
<evidence type="ECO:0000256" key="1">
    <source>
        <dbReference type="ARBA" id="ARBA00010641"/>
    </source>
</evidence>
<dbReference type="PANTHER" id="PTHR43133:SF50">
    <property type="entry name" value="ECF RNA POLYMERASE SIGMA FACTOR SIGM"/>
    <property type="match status" value="1"/>
</dbReference>
<keyword evidence="3" id="KW-0731">Sigma factor</keyword>
<dbReference type="InterPro" id="IPR014284">
    <property type="entry name" value="RNA_pol_sigma-70_dom"/>
</dbReference>
<proteinExistence type="inferred from homology"/>
<dbReference type="Pfam" id="PF04542">
    <property type="entry name" value="Sigma70_r2"/>
    <property type="match status" value="1"/>
</dbReference>
<dbReference type="Pfam" id="PF08281">
    <property type="entry name" value="Sigma70_r4_2"/>
    <property type="match status" value="1"/>
</dbReference>